<dbReference type="VEuPathDB" id="FungiDB:BLGHR1_14256"/>
<protein>
    <recommendedName>
        <fullName evidence="1">Ubiquitin-like domain-containing protein</fullName>
    </recommendedName>
</protein>
<dbReference type="InterPro" id="IPR040015">
    <property type="entry name" value="UBL3-like"/>
</dbReference>
<organism evidence="2 3">
    <name type="scientific">Blumeria hordei</name>
    <name type="common">Barley powdery mildew</name>
    <name type="synonym">Blumeria graminis f. sp. hordei</name>
    <dbReference type="NCBI Taxonomy" id="2867405"/>
    <lineage>
        <taxon>Eukaryota</taxon>
        <taxon>Fungi</taxon>
        <taxon>Dikarya</taxon>
        <taxon>Ascomycota</taxon>
        <taxon>Pezizomycotina</taxon>
        <taxon>Leotiomycetes</taxon>
        <taxon>Erysiphales</taxon>
        <taxon>Erysiphaceae</taxon>
        <taxon>Blumeria</taxon>
    </lineage>
</organism>
<dbReference type="InterPro" id="IPR000626">
    <property type="entry name" value="Ubiquitin-like_dom"/>
</dbReference>
<reference evidence="2 3" key="1">
    <citation type="submission" date="2017-11" db="EMBL/GenBank/DDBJ databases">
        <authorList>
            <person name="Kracher B."/>
        </authorList>
    </citation>
    <scope>NUCLEOTIDE SEQUENCE [LARGE SCALE GENOMIC DNA]</scope>
    <source>
        <strain evidence="2 3">RACE1</strain>
    </source>
</reference>
<dbReference type="EMBL" id="UNSH01000051">
    <property type="protein sequence ID" value="SZF03464.1"/>
    <property type="molecule type" value="Genomic_DNA"/>
</dbReference>
<evidence type="ECO:0000313" key="3">
    <source>
        <dbReference type="Proteomes" id="UP000275772"/>
    </source>
</evidence>
<dbReference type="InterPro" id="IPR039540">
    <property type="entry name" value="UBL3-like_ubiquitin_dom"/>
</dbReference>
<evidence type="ECO:0000259" key="1">
    <source>
        <dbReference type="PROSITE" id="PS50053"/>
    </source>
</evidence>
<dbReference type="Gene3D" id="3.10.20.90">
    <property type="entry name" value="Phosphatidylinositol 3-kinase Catalytic Subunit, Chain A, domain 1"/>
    <property type="match status" value="1"/>
</dbReference>
<feature type="domain" description="Ubiquitin-like" evidence="1">
    <location>
        <begin position="138"/>
        <end position="189"/>
    </location>
</feature>
<dbReference type="PANTHER" id="PTHR13169">
    <property type="entry name" value="UBIQUITIN-LIKE PROTEIN 3 HCG-1 PROTEIN"/>
    <property type="match status" value="1"/>
</dbReference>
<proteinExistence type="predicted"/>
<gene>
    <name evidence="2" type="ORF">BLGHR1_14256</name>
</gene>
<dbReference type="InterPro" id="IPR029071">
    <property type="entry name" value="Ubiquitin-like_domsf"/>
</dbReference>
<dbReference type="SUPFAM" id="SSF54236">
    <property type="entry name" value="Ubiquitin-like"/>
    <property type="match status" value="1"/>
</dbReference>
<evidence type="ECO:0000313" key="2">
    <source>
        <dbReference type="EMBL" id="SZF03464.1"/>
    </source>
</evidence>
<dbReference type="Pfam" id="PF13881">
    <property type="entry name" value="Rad60-SLD_2"/>
    <property type="match status" value="1"/>
</dbReference>
<dbReference type="Proteomes" id="UP000275772">
    <property type="component" value="Unassembled WGS sequence"/>
</dbReference>
<accession>A0A383USX5</accession>
<dbReference type="PROSITE" id="PS50053">
    <property type="entry name" value="UBIQUITIN_2"/>
    <property type="match status" value="1"/>
</dbReference>
<sequence length="231" mass="25449">MNTRDDAHHLDAYEVSIPLVDSMPANFLSTPDPIPEASRKAERDLTLNSADPFIPNAISSSISVKPLAPTSRPTMVLSPVSPNGQPSLTSLGPVLAMTLLLTSGKRHPYKIDERYLSSRNVTIPGTTEDGKKDPYSISVYTLKELILREWRDEWELQPSSPSSIRLIFFGRLLDDNTALLNCSLNKESSNVIHMTVRPQDLVDDEDASKGKILSKDRDNGDVTAGCRCAIM</sequence>
<name>A0A383USX5_BLUHO</name>
<dbReference type="PANTHER" id="PTHR13169:SF0">
    <property type="entry name" value="UBIQUITIN-LIKE PROTEIN 3"/>
    <property type="match status" value="1"/>
</dbReference>
<dbReference type="AlphaFoldDB" id="A0A383USX5"/>